<evidence type="ECO:0000313" key="3">
    <source>
        <dbReference type="Proteomes" id="UP000191112"/>
    </source>
</evidence>
<organism evidence="2 3">
    <name type="scientific">Soonwooa buanensis</name>
    <dbReference type="NCBI Taxonomy" id="619805"/>
    <lineage>
        <taxon>Bacteria</taxon>
        <taxon>Pseudomonadati</taxon>
        <taxon>Bacteroidota</taxon>
        <taxon>Flavobacteriia</taxon>
        <taxon>Flavobacteriales</taxon>
        <taxon>Weeksellaceae</taxon>
        <taxon>Chryseobacterium group</taxon>
        <taxon>Soonwooa</taxon>
    </lineage>
</organism>
<name>A0A1T5CSP7_9FLAO</name>
<dbReference type="PANTHER" id="PTHR32060">
    <property type="entry name" value="TAIL-SPECIFIC PROTEASE"/>
    <property type="match status" value="1"/>
</dbReference>
<dbReference type="InterPro" id="IPR029045">
    <property type="entry name" value="ClpP/crotonase-like_dom_sf"/>
</dbReference>
<dbReference type="Proteomes" id="UP000191112">
    <property type="component" value="Unassembled WGS sequence"/>
</dbReference>
<dbReference type="OrthoDB" id="5480566at2"/>
<evidence type="ECO:0000259" key="1">
    <source>
        <dbReference type="SMART" id="SM00245"/>
    </source>
</evidence>
<dbReference type="RefSeq" id="WP_079665614.1">
    <property type="nucleotide sequence ID" value="NZ_FUYZ01000001.1"/>
</dbReference>
<dbReference type="STRING" id="619805.SAMN05660477_00314"/>
<proteinExistence type="predicted"/>
<dbReference type="GO" id="GO:0008236">
    <property type="term" value="F:serine-type peptidase activity"/>
    <property type="evidence" value="ECO:0007669"/>
    <property type="project" value="InterPro"/>
</dbReference>
<accession>A0A1T5CSP7</accession>
<dbReference type="InterPro" id="IPR005151">
    <property type="entry name" value="Tail-specific_protease"/>
</dbReference>
<sequence length="507" mass="58369">MARLYLFVFCFLIIDCQSVKKANAEFEKKIPIQQLQDDIDQTYISLKRFHPELYWYISEKELEKKFDSLKSTISEPLNKQEFYFKLAPVIAQIREGHLRLRIPQKQYTKAETKVFDKKTPLFGQYTYRISDEKMIVYKPTVDSEKKLLPGTEILEINGVKVIDLIKKYRSVMTSDAYNQTYYKYALSEAFFNYYTAEFGLLSEANLKIKFKNQISDFVLKRVDKEEIKKQKYTPSKEIKKIYDFDARTNSFNRSMRFAVADSSVAYMKIKTFSDTGSSKFYKKTFKKIKEAKSKYLILDIRNNLGGSLDEINNLYSYLTTENYTLVKMPEMTFENAAIHRNFFYNLPTTSKIISAPAYPFFIAGNRFLSGKNKEGKAIFKESAAKESKSKKDAFQGKIYVLVNGSSFSASSVISAKLKHDKRAIIVGEETGGANDGTVAGFNNTIELTNSKLNLPIGLLFIQPNIEPLGQKRGVMPDVEVDADFYNVSQGKDLQLEWILNDIKKKSD</sequence>
<gene>
    <name evidence="2" type="ORF">SAMN05660477_00314</name>
</gene>
<dbReference type="GO" id="GO:0004175">
    <property type="term" value="F:endopeptidase activity"/>
    <property type="evidence" value="ECO:0007669"/>
    <property type="project" value="TreeGrafter"/>
</dbReference>
<keyword evidence="3" id="KW-1185">Reference proteome</keyword>
<reference evidence="2 3" key="1">
    <citation type="submission" date="2017-02" db="EMBL/GenBank/DDBJ databases">
        <authorList>
            <person name="Peterson S.W."/>
        </authorList>
    </citation>
    <scope>NUCLEOTIDE SEQUENCE [LARGE SCALE GENOMIC DNA]</scope>
    <source>
        <strain evidence="2 3">DSM 22323</strain>
    </source>
</reference>
<dbReference type="SUPFAM" id="SSF52096">
    <property type="entry name" value="ClpP/crotonase"/>
    <property type="match status" value="1"/>
</dbReference>
<feature type="domain" description="Tail specific protease" evidence="1">
    <location>
        <begin position="234"/>
        <end position="481"/>
    </location>
</feature>
<dbReference type="GO" id="GO:0006508">
    <property type="term" value="P:proteolysis"/>
    <property type="evidence" value="ECO:0007669"/>
    <property type="project" value="InterPro"/>
</dbReference>
<dbReference type="Pfam" id="PF03572">
    <property type="entry name" value="Peptidase_S41"/>
    <property type="match status" value="1"/>
</dbReference>
<dbReference type="SMART" id="SM00245">
    <property type="entry name" value="TSPc"/>
    <property type="match status" value="1"/>
</dbReference>
<protein>
    <submittedName>
        <fullName evidence="2">Peptidase family S41</fullName>
    </submittedName>
</protein>
<dbReference type="EMBL" id="FUYZ01000001">
    <property type="protein sequence ID" value="SKB62489.1"/>
    <property type="molecule type" value="Genomic_DNA"/>
</dbReference>
<dbReference type="PANTHER" id="PTHR32060:SF22">
    <property type="entry name" value="CARBOXYL-TERMINAL-PROCESSING PEPTIDASE 3, CHLOROPLASTIC"/>
    <property type="match status" value="1"/>
</dbReference>
<dbReference type="AlphaFoldDB" id="A0A1T5CSP7"/>
<dbReference type="Gene3D" id="3.90.226.10">
    <property type="entry name" value="2-enoyl-CoA Hydratase, Chain A, domain 1"/>
    <property type="match status" value="1"/>
</dbReference>
<evidence type="ECO:0000313" key="2">
    <source>
        <dbReference type="EMBL" id="SKB62489.1"/>
    </source>
</evidence>